<dbReference type="AlphaFoldDB" id="A0A0F3NBV9"/>
<name>A0A0F3NBV9_ANAPH</name>
<gene>
    <name evidence="1" type="ORF">EPHNCH_0961</name>
</gene>
<evidence type="ECO:0000313" key="2">
    <source>
        <dbReference type="Proteomes" id="UP000033754"/>
    </source>
</evidence>
<reference evidence="1 2" key="1">
    <citation type="submission" date="2015-01" db="EMBL/GenBank/DDBJ databases">
        <title>Genome Sequencing of Rickettsiales.</title>
        <authorList>
            <person name="Daugherty S.C."/>
            <person name="Su Q."/>
            <person name="Abolude K."/>
            <person name="Beier-Sexton M."/>
            <person name="Carlyon J.A."/>
            <person name="Carter R."/>
            <person name="Day N.P."/>
            <person name="Dumler S.J."/>
            <person name="Dyachenko V."/>
            <person name="Godinez A."/>
            <person name="Kurtti T.J."/>
            <person name="Lichay M."/>
            <person name="Mullins K.E."/>
            <person name="Ott S."/>
            <person name="Pappas-Brown V."/>
            <person name="Paris D.H."/>
            <person name="Patel P."/>
            <person name="Richards A.L."/>
            <person name="Sadzewicz L."/>
            <person name="Sears K."/>
            <person name="Seidman D."/>
            <person name="Sengamalay N."/>
            <person name="Stenos J."/>
            <person name="Tallon L.J."/>
            <person name="Vincent G."/>
            <person name="Fraser C.M."/>
            <person name="Munderloh U."/>
            <person name="Dunning-Hotopp J.C."/>
        </authorList>
    </citation>
    <scope>NUCLEOTIDE SEQUENCE [LARGE SCALE GENOMIC DNA]</scope>
    <source>
        <strain evidence="1 2">NCH-1</strain>
    </source>
</reference>
<sequence length="46" mass="5273">MRHFFSFASITTLLTELVCVPIFNSNFCEFSLDIELGLGVSSYFFE</sequence>
<dbReference type="EMBL" id="LANT01000006">
    <property type="protein sequence ID" value="KJV65216.1"/>
    <property type="molecule type" value="Genomic_DNA"/>
</dbReference>
<accession>A0A0F3NBV9</accession>
<organism evidence="1 2">
    <name type="scientific">Anaplasma phagocytophilum str. NCH-1</name>
    <dbReference type="NCBI Taxonomy" id="1359161"/>
    <lineage>
        <taxon>Bacteria</taxon>
        <taxon>Pseudomonadati</taxon>
        <taxon>Pseudomonadota</taxon>
        <taxon>Alphaproteobacteria</taxon>
        <taxon>Rickettsiales</taxon>
        <taxon>Anaplasmataceae</taxon>
        <taxon>Anaplasma</taxon>
        <taxon>phagocytophilum group</taxon>
    </lineage>
</organism>
<comment type="caution">
    <text evidence="1">The sequence shown here is derived from an EMBL/GenBank/DDBJ whole genome shotgun (WGS) entry which is preliminary data.</text>
</comment>
<protein>
    <submittedName>
        <fullName evidence="1">Uncharacterized protein</fullName>
    </submittedName>
</protein>
<dbReference type="PATRIC" id="fig|1359161.3.peg.1077"/>
<dbReference type="Proteomes" id="UP000033754">
    <property type="component" value="Unassembled WGS sequence"/>
</dbReference>
<evidence type="ECO:0000313" key="1">
    <source>
        <dbReference type="EMBL" id="KJV65216.1"/>
    </source>
</evidence>
<proteinExistence type="predicted"/>